<reference evidence="8 9" key="2">
    <citation type="submission" date="2024-05" db="EMBL/GenBank/DDBJ databases">
        <authorList>
            <person name="Chen Y."/>
            <person name="Shah S."/>
            <person name="Dougan E. K."/>
            <person name="Thang M."/>
            <person name="Chan C."/>
        </authorList>
    </citation>
    <scope>NUCLEOTIDE SEQUENCE [LARGE SCALE GENOMIC DNA]</scope>
</reference>
<evidence type="ECO:0000256" key="1">
    <source>
        <dbReference type="ARBA" id="ARBA00000142"/>
    </source>
</evidence>
<keyword evidence="5" id="KW-0949">S-adenosyl-L-methionine</keyword>
<keyword evidence="3" id="KW-0489">Methyltransferase</keyword>
<reference evidence="7" key="1">
    <citation type="submission" date="2022-10" db="EMBL/GenBank/DDBJ databases">
        <authorList>
            <person name="Chen Y."/>
            <person name="Dougan E. K."/>
            <person name="Chan C."/>
            <person name="Rhodes N."/>
            <person name="Thang M."/>
        </authorList>
    </citation>
    <scope>NUCLEOTIDE SEQUENCE</scope>
</reference>
<dbReference type="PROSITE" id="PS51625">
    <property type="entry name" value="SAM_MT_TRMB"/>
    <property type="match status" value="1"/>
</dbReference>
<keyword evidence="4" id="KW-0808">Transferase</keyword>
<evidence type="ECO:0000313" key="8">
    <source>
        <dbReference type="EMBL" id="CAL4799322.1"/>
    </source>
</evidence>
<evidence type="ECO:0000256" key="2">
    <source>
        <dbReference type="ARBA" id="ARBA00011977"/>
    </source>
</evidence>
<name>A0A9P1GFY2_9DINO</name>
<gene>
    <name evidence="7" type="ORF">C1SCF055_LOCUS37122</name>
</gene>
<comment type="catalytic activity">
    <reaction evidence="1">
        <text>guanosine(46) in tRNA + S-adenosyl-L-methionine = N(7)-methylguanosine(46) in tRNA + S-adenosyl-L-homocysteine</text>
        <dbReference type="Rhea" id="RHEA:42708"/>
        <dbReference type="Rhea" id="RHEA-COMP:10188"/>
        <dbReference type="Rhea" id="RHEA-COMP:10189"/>
        <dbReference type="ChEBI" id="CHEBI:57856"/>
        <dbReference type="ChEBI" id="CHEBI:59789"/>
        <dbReference type="ChEBI" id="CHEBI:74269"/>
        <dbReference type="ChEBI" id="CHEBI:74480"/>
        <dbReference type="EC" id="2.1.1.33"/>
    </reaction>
</comment>
<keyword evidence="6" id="KW-0819">tRNA processing</keyword>
<dbReference type="InterPro" id="IPR029063">
    <property type="entry name" value="SAM-dependent_MTases_sf"/>
</dbReference>
<comment type="caution">
    <text evidence="7">The sequence shown here is derived from an EMBL/GenBank/DDBJ whole genome shotgun (WGS) entry which is preliminary data.</text>
</comment>
<evidence type="ECO:0000256" key="3">
    <source>
        <dbReference type="ARBA" id="ARBA00022603"/>
    </source>
</evidence>
<feature type="non-terminal residue" evidence="7">
    <location>
        <position position="1"/>
    </location>
</feature>
<evidence type="ECO:0000256" key="6">
    <source>
        <dbReference type="ARBA" id="ARBA00022694"/>
    </source>
</evidence>
<dbReference type="InterPro" id="IPR003358">
    <property type="entry name" value="tRNA_(Gua-N-7)_MeTrfase_Trmb"/>
</dbReference>
<dbReference type="EMBL" id="CAMXCT010005317">
    <property type="protein sequence ID" value="CAI4012010.1"/>
    <property type="molecule type" value="Genomic_DNA"/>
</dbReference>
<accession>A0A9P1GFY2</accession>
<dbReference type="EMBL" id="CAMXCT020005317">
    <property type="protein sequence ID" value="CAL1165385.1"/>
    <property type="molecule type" value="Genomic_DNA"/>
</dbReference>
<evidence type="ECO:0000313" key="9">
    <source>
        <dbReference type="Proteomes" id="UP001152797"/>
    </source>
</evidence>
<dbReference type="Gene3D" id="3.40.50.150">
    <property type="entry name" value="Vaccinia Virus protein VP39"/>
    <property type="match status" value="1"/>
</dbReference>
<organism evidence="7">
    <name type="scientific">Cladocopium goreaui</name>
    <dbReference type="NCBI Taxonomy" id="2562237"/>
    <lineage>
        <taxon>Eukaryota</taxon>
        <taxon>Sar</taxon>
        <taxon>Alveolata</taxon>
        <taxon>Dinophyceae</taxon>
        <taxon>Suessiales</taxon>
        <taxon>Symbiodiniaceae</taxon>
        <taxon>Cladocopium</taxon>
    </lineage>
</organism>
<keyword evidence="9" id="KW-1185">Reference proteome</keyword>
<dbReference type="GO" id="GO:0008176">
    <property type="term" value="F:tRNA (guanine(46)-N7)-methyltransferase activity"/>
    <property type="evidence" value="ECO:0007669"/>
    <property type="project" value="UniProtKB-EC"/>
</dbReference>
<dbReference type="Proteomes" id="UP001152797">
    <property type="component" value="Unassembled WGS sequence"/>
</dbReference>
<evidence type="ECO:0000313" key="7">
    <source>
        <dbReference type="EMBL" id="CAI4012010.1"/>
    </source>
</evidence>
<evidence type="ECO:0000256" key="5">
    <source>
        <dbReference type="ARBA" id="ARBA00022691"/>
    </source>
</evidence>
<dbReference type="EC" id="2.1.1.33" evidence="2"/>
<dbReference type="OrthoDB" id="449405at2759"/>
<sequence>VKALKRALKAVTRLRVAGGKMMEEDDLDLPGAFQRLYAFPASRGQSEAGGAEEVYQALCDGFGLAECFRRGFGEEEDFKRQLRRSLKGLTWLAGSCLRWARVFGSKAPVKLEACSGTGDWVVAQAQADTEANWVASELRYDRVWSILSKCVRCCKFGLRSAWRFGHGDLQIGPAPFQS</sequence>
<evidence type="ECO:0000256" key="4">
    <source>
        <dbReference type="ARBA" id="ARBA00022679"/>
    </source>
</evidence>
<dbReference type="AlphaFoldDB" id="A0A9P1GFY2"/>
<dbReference type="EMBL" id="CAMXCT030005317">
    <property type="protein sequence ID" value="CAL4799322.1"/>
    <property type="molecule type" value="Genomic_DNA"/>
</dbReference>
<proteinExistence type="predicted"/>
<protein>
    <recommendedName>
        <fullName evidence="2">tRNA (guanine(46)-N(7))-methyltransferase</fullName>
        <ecNumber evidence="2">2.1.1.33</ecNumber>
    </recommendedName>
</protein>